<dbReference type="PANTHER" id="PTHR30244:SF34">
    <property type="entry name" value="DTDP-4-AMINO-4,6-DIDEOXYGALACTOSE TRANSAMINASE"/>
    <property type="match status" value="1"/>
</dbReference>
<dbReference type="GO" id="GO:0000271">
    <property type="term" value="P:polysaccharide biosynthetic process"/>
    <property type="evidence" value="ECO:0007669"/>
    <property type="project" value="TreeGrafter"/>
</dbReference>
<feature type="modified residue" description="N6-(pyridoxal phosphate)lysine" evidence="3">
    <location>
        <position position="200"/>
    </location>
</feature>
<dbReference type="RefSeq" id="WP_181569178.1">
    <property type="nucleotide sequence ID" value="NZ_CP059322.2"/>
</dbReference>
<dbReference type="Proteomes" id="UP000510844">
    <property type="component" value="Chromosome"/>
</dbReference>
<dbReference type="EC" id="2.6.1.-" evidence="5"/>
<dbReference type="EMBL" id="CP059322">
    <property type="protein sequence ID" value="QLQ36663.1"/>
    <property type="molecule type" value="Genomic_DNA"/>
</dbReference>
<name>A0A7L6B3V9_9ACTN</name>
<keyword evidence="5" id="KW-0032">Aminotransferase</keyword>
<sequence length="424" mass="44437">MSKLAVLGGTRAVPEGTTAPRWPIVTDAERAAVLGVVDSGRFTVAAGGEQEIPALEREWADRVGVGHCVAVANGTIGLSIALAAAGVGPGDEVVVPALSFVGTALAVVHLGAVPVFADIDPVSFNLDPDALRTALSDRTAAVVPVHLHGLPADMDEIGAVAARHRLAVVEDAAQAHGVAYRGRCTGSLGDLAAFSLNASKNLPTCGEGGLVTTDDARLAGRAALLRQFGERLPARGDRPYRSEIAGWNGKINAIQAAFTRAQLAHLDEWALARDRNVRAFLDRTAAIPGLVAPTAPDDREHGWHILRFRLRPAAFDLPETAGGALRAAICRVLRGEGVPASRYQSMPLSRQPLFADGGPACRRGDAPVTEAVVADSFVLQRVHLHPDAGPLLDRVADALEKVWEHRATLAVLARAQHGGDRVAA</sequence>
<dbReference type="SUPFAM" id="SSF53383">
    <property type="entry name" value="PLP-dependent transferases"/>
    <property type="match status" value="1"/>
</dbReference>
<evidence type="ECO:0000313" key="5">
    <source>
        <dbReference type="EMBL" id="QLQ36663.1"/>
    </source>
</evidence>
<keyword evidence="6" id="KW-1185">Reference proteome</keyword>
<keyword evidence="5" id="KW-0808">Transferase</keyword>
<dbReference type="Gene3D" id="3.90.1150.10">
    <property type="entry name" value="Aspartate Aminotransferase, domain 1"/>
    <property type="match status" value="1"/>
</dbReference>
<feature type="active site" description="Proton acceptor" evidence="2">
    <location>
        <position position="200"/>
    </location>
</feature>
<dbReference type="InterPro" id="IPR015424">
    <property type="entry name" value="PyrdxlP-dep_Trfase"/>
</dbReference>
<comment type="cofactor">
    <cofactor evidence="1">
        <name>pyridoxal 5'-phosphate</name>
        <dbReference type="ChEBI" id="CHEBI:597326"/>
    </cofactor>
</comment>
<evidence type="ECO:0000313" key="6">
    <source>
        <dbReference type="Proteomes" id="UP000510844"/>
    </source>
</evidence>
<dbReference type="GO" id="GO:0008483">
    <property type="term" value="F:transaminase activity"/>
    <property type="evidence" value="ECO:0007669"/>
    <property type="project" value="UniProtKB-KW"/>
</dbReference>
<evidence type="ECO:0000256" key="2">
    <source>
        <dbReference type="PIRSR" id="PIRSR000390-1"/>
    </source>
</evidence>
<proteinExistence type="inferred from homology"/>
<dbReference type="Gene3D" id="3.40.640.10">
    <property type="entry name" value="Type I PLP-dependent aspartate aminotransferase-like (Major domain)"/>
    <property type="match status" value="1"/>
</dbReference>
<dbReference type="GO" id="GO:0030170">
    <property type="term" value="F:pyridoxal phosphate binding"/>
    <property type="evidence" value="ECO:0007669"/>
    <property type="project" value="TreeGrafter"/>
</dbReference>
<evidence type="ECO:0000256" key="1">
    <source>
        <dbReference type="ARBA" id="ARBA00001933"/>
    </source>
</evidence>
<gene>
    <name evidence="5" type="ORF">H1D33_25910</name>
</gene>
<keyword evidence="3 4" id="KW-0663">Pyridoxal phosphate</keyword>
<dbReference type="InterPro" id="IPR015421">
    <property type="entry name" value="PyrdxlP-dep_Trfase_major"/>
</dbReference>
<dbReference type="PIRSF" id="PIRSF000390">
    <property type="entry name" value="PLP_StrS"/>
    <property type="match status" value="1"/>
</dbReference>
<reference evidence="6" key="1">
    <citation type="submission" date="2020-07" db="EMBL/GenBank/DDBJ databases">
        <title>A new Micromonospora strain with potent antibiotic activity isolated from the microbiome of a mid-Atlantic deep-sea sponge.</title>
        <authorList>
            <person name="Back C.R."/>
            <person name="Stennett H.L."/>
            <person name="Williams S.E."/>
            <person name="Wang L."/>
            <person name="Ojeda Gomez J."/>
            <person name="Abdulle O.M."/>
            <person name="Duffy T."/>
            <person name="Hendry K.R."/>
            <person name="Powell D."/>
            <person name="Stach J.E."/>
            <person name="Essex-Lopresti A.E."/>
            <person name="Willis C.L."/>
            <person name="Curnow P."/>
            <person name="Race P.R."/>
        </authorList>
    </citation>
    <scope>NUCLEOTIDE SEQUENCE [LARGE SCALE GENOMIC DNA]</scope>
    <source>
        <strain evidence="6">28ISP2-46</strain>
    </source>
</reference>
<organism evidence="5 6">
    <name type="scientific">Micromonospora robiginosa</name>
    <dbReference type="NCBI Taxonomy" id="2749844"/>
    <lineage>
        <taxon>Bacteria</taxon>
        <taxon>Bacillati</taxon>
        <taxon>Actinomycetota</taxon>
        <taxon>Actinomycetes</taxon>
        <taxon>Micromonosporales</taxon>
        <taxon>Micromonosporaceae</taxon>
        <taxon>Micromonospora</taxon>
    </lineage>
</organism>
<evidence type="ECO:0000256" key="4">
    <source>
        <dbReference type="RuleBase" id="RU004508"/>
    </source>
</evidence>
<reference evidence="5 6" key="2">
    <citation type="journal article" date="2021" name="Mar. Drugs">
        <title>A New Micromonospora Strain with Antibiotic Activity Isolated from the Microbiome of a Mid-Atlantic Deep-Sea Sponge.</title>
        <authorList>
            <person name="Back C.R."/>
            <person name="Stennett H.L."/>
            <person name="Williams S.E."/>
            <person name="Wang L."/>
            <person name="Ojeda Gomez J."/>
            <person name="Abdulle O.M."/>
            <person name="Duffy T."/>
            <person name="Neal C."/>
            <person name="Mantell J."/>
            <person name="Jepson M.A."/>
            <person name="Hendry K.R."/>
            <person name="Powell D."/>
            <person name="Stach J.E.M."/>
            <person name="Essex-Lopresti A.E."/>
            <person name="Willis C.L."/>
            <person name="Curnow P."/>
            <person name="Race P.R."/>
        </authorList>
    </citation>
    <scope>NUCLEOTIDE SEQUENCE [LARGE SCALE GENOMIC DNA]</scope>
    <source>
        <strain evidence="5 6">28ISP2-46</strain>
    </source>
</reference>
<protein>
    <submittedName>
        <fullName evidence="5">DegT/DnrJ/EryC1/StrS family aminotransferase</fullName>
        <ecNumber evidence="5">2.6.1.-</ecNumber>
    </submittedName>
</protein>
<dbReference type="InterPro" id="IPR015422">
    <property type="entry name" value="PyrdxlP-dep_Trfase_small"/>
</dbReference>
<dbReference type="KEGG" id="mfeu:H1D33_25910"/>
<comment type="similarity">
    <text evidence="4">Belongs to the DegT/DnrJ/EryC1 family.</text>
</comment>
<dbReference type="CDD" id="cd00616">
    <property type="entry name" value="AHBA_syn"/>
    <property type="match status" value="1"/>
</dbReference>
<accession>A0A7L6B3V9</accession>
<dbReference type="AlphaFoldDB" id="A0A7L6B3V9"/>
<dbReference type="Pfam" id="PF01041">
    <property type="entry name" value="DegT_DnrJ_EryC1"/>
    <property type="match status" value="1"/>
</dbReference>
<dbReference type="InterPro" id="IPR000653">
    <property type="entry name" value="DegT/StrS_aminotransferase"/>
</dbReference>
<evidence type="ECO:0000256" key="3">
    <source>
        <dbReference type="PIRSR" id="PIRSR000390-2"/>
    </source>
</evidence>
<dbReference type="PANTHER" id="PTHR30244">
    <property type="entry name" value="TRANSAMINASE"/>
    <property type="match status" value="1"/>
</dbReference>